<comment type="caution">
    <text evidence="2">The sequence shown here is derived from an EMBL/GenBank/DDBJ whole genome shotgun (WGS) entry which is preliminary data.</text>
</comment>
<dbReference type="EMBL" id="NPEZ01000001">
    <property type="protein sequence ID" value="OZT78630.1"/>
    <property type="molecule type" value="Genomic_DNA"/>
</dbReference>
<proteinExistence type="predicted"/>
<accession>A0A265EAR2</accession>
<keyword evidence="1" id="KW-0472">Membrane</keyword>
<name>A0A265EAR2_9STAP</name>
<keyword evidence="1" id="KW-1133">Transmembrane helix</keyword>
<keyword evidence="1" id="KW-0812">Transmembrane</keyword>
<gene>
    <name evidence="2" type="ORF">CFN03_04950</name>
</gene>
<dbReference type="Proteomes" id="UP000216682">
    <property type="component" value="Unassembled WGS sequence"/>
</dbReference>
<evidence type="ECO:0000313" key="3">
    <source>
        <dbReference type="Proteomes" id="UP000216682"/>
    </source>
</evidence>
<feature type="transmembrane region" description="Helical" evidence="1">
    <location>
        <begin position="47"/>
        <end position="68"/>
    </location>
</feature>
<evidence type="ECO:0000256" key="1">
    <source>
        <dbReference type="SAM" id="Phobius"/>
    </source>
</evidence>
<organism evidence="2 3">
    <name type="scientific">Salinicoccus roseus</name>
    <dbReference type="NCBI Taxonomy" id="45670"/>
    <lineage>
        <taxon>Bacteria</taxon>
        <taxon>Bacillati</taxon>
        <taxon>Bacillota</taxon>
        <taxon>Bacilli</taxon>
        <taxon>Bacillales</taxon>
        <taxon>Staphylococcaceae</taxon>
        <taxon>Salinicoccus</taxon>
    </lineage>
</organism>
<reference evidence="2 3" key="1">
    <citation type="submission" date="2017-07" db="EMBL/GenBank/DDBJ databases">
        <title>Shotgun whole genome sequences of three halophilic bacterial isolates.</title>
        <authorList>
            <person name="Pozzo T."/>
            <person name="Higdon S.M."/>
            <person name="Quillaguaman J."/>
        </authorList>
    </citation>
    <scope>NUCLEOTIDE SEQUENCE [LARGE SCALE GENOMIC DNA]</scope>
    <source>
        <strain evidence="2 3">BU-1</strain>
    </source>
</reference>
<dbReference type="AlphaFoldDB" id="A0A265EAR2"/>
<feature type="transmembrane region" description="Helical" evidence="1">
    <location>
        <begin position="12"/>
        <end position="40"/>
    </location>
</feature>
<sequence length="84" mass="9663">MSNNEGSGEMGLNILILLRISMLSIKFFNIALYIIAFILVGMFEYNYLFMFTYFSPIILFFVLLVHMITEVEDEQNPVQPTADG</sequence>
<evidence type="ECO:0000313" key="2">
    <source>
        <dbReference type="EMBL" id="OZT78630.1"/>
    </source>
</evidence>
<protein>
    <submittedName>
        <fullName evidence="2">Uncharacterized protein</fullName>
    </submittedName>
</protein>